<dbReference type="Proteomes" id="UP000076798">
    <property type="component" value="Unassembled WGS sequence"/>
</dbReference>
<name>A0A166DCI7_9AGAM</name>
<dbReference type="AlphaFoldDB" id="A0A166DCI7"/>
<feature type="region of interest" description="Disordered" evidence="1">
    <location>
        <begin position="105"/>
        <end position="151"/>
    </location>
</feature>
<accession>A0A166DCI7</accession>
<keyword evidence="3" id="KW-1185">Reference proteome</keyword>
<evidence type="ECO:0000313" key="2">
    <source>
        <dbReference type="EMBL" id="KZT38368.1"/>
    </source>
</evidence>
<feature type="region of interest" description="Disordered" evidence="1">
    <location>
        <begin position="239"/>
        <end position="266"/>
    </location>
</feature>
<dbReference type="EMBL" id="KV428064">
    <property type="protein sequence ID" value="KZT38368.1"/>
    <property type="molecule type" value="Genomic_DNA"/>
</dbReference>
<organism evidence="2 3">
    <name type="scientific">Sistotremastrum suecicum HHB10207 ss-3</name>
    <dbReference type="NCBI Taxonomy" id="1314776"/>
    <lineage>
        <taxon>Eukaryota</taxon>
        <taxon>Fungi</taxon>
        <taxon>Dikarya</taxon>
        <taxon>Basidiomycota</taxon>
        <taxon>Agaricomycotina</taxon>
        <taxon>Agaricomycetes</taxon>
        <taxon>Sistotremastrales</taxon>
        <taxon>Sistotremastraceae</taxon>
        <taxon>Sistotremastrum</taxon>
    </lineage>
</organism>
<evidence type="ECO:0000313" key="3">
    <source>
        <dbReference type="Proteomes" id="UP000076798"/>
    </source>
</evidence>
<feature type="compositionally biased region" description="Basic and acidic residues" evidence="1">
    <location>
        <begin position="106"/>
        <end position="119"/>
    </location>
</feature>
<evidence type="ECO:0000256" key="1">
    <source>
        <dbReference type="SAM" id="MobiDB-lite"/>
    </source>
</evidence>
<proteinExistence type="predicted"/>
<feature type="compositionally biased region" description="Basic and acidic residues" evidence="1">
    <location>
        <begin position="135"/>
        <end position="149"/>
    </location>
</feature>
<sequence length="266" mass="30072">MTPLFAHPSYNPDQKLYFSEDRAYPLLHPHAAPEGYVDPHNNIVAPHDSFRRGEMITKVIFAENTSNFASFSSPGDSLNIYPEPLATGNQTGHLINSLQYHIGQHGHSEGHGHEGHFDEGTQGNSGANKRSGHKCKQDRSRQKEYEDKNKRKRVACWTGLKQALRSAGREVPQHQPDTLILATRTIQSFSWEIQKLRAEKRNRHAREQKSSVIPEDSIYNLNARMSSGGYDLAAISEARNLPSDETDELASDKHADEVEYDDEDQW</sequence>
<protein>
    <submittedName>
        <fullName evidence="2">Uncharacterized protein</fullName>
    </submittedName>
</protein>
<reference evidence="2 3" key="1">
    <citation type="journal article" date="2016" name="Mol. Biol. Evol.">
        <title>Comparative Genomics of Early-Diverging Mushroom-Forming Fungi Provides Insights into the Origins of Lignocellulose Decay Capabilities.</title>
        <authorList>
            <person name="Nagy L.G."/>
            <person name="Riley R."/>
            <person name="Tritt A."/>
            <person name="Adam C."/>
            <person name="Daum C."/>
            <person name="Floudas D."/>
            <person name="Sun H."/>
            <person name="Yadav J.S."/>
            <person name="Pangilinan J."/>
            <person name="Larsson K.H."/>
            <person name="Matsuura K."/>
            <person name="Barry K."/>
            <person name="Labutti K."/>
            <person name="Kuo R."/>
            <person name="Ohm R.A."/>
            <person name="Bhattacharya S.S."/>
            <person name="Shirouzu T."/>
            <person name="Yoshinaga Y."/>
            <person name="Martin F.M."/>
            <person name="Grigoriev I.V."/>
            <person name="Hibbett D.S."/>
        </authorList>
    </citation>
    <scope>NUCLEOTIDE SEQUENCE [LARGE SCALE GENOMIC DNA]</scope>
    <source>
        <strain evidence="2 3">HHB10207 ss-3</strain>
    </source>
</reference>
<gene>
    <name evidence="2" type="ORF">SISSUDRAFT_1128824</name>
</gene>